<feature type="compositionally biased region" description="Basic and acidic residues" evidence="1">
    <location>
        <begin position="722"/>
        <end position="743"/>
    </location>
</feature>
<feature type="compositionally biased region" description="Acidic residues" evidence="1">
    <location>
        <begin position="147"/>
        <end position="156"/>
    </location>
</feature>
<evidence type="ECO:0000313" key="2">
    <source>
        <dbReference type="EMBL" id="CAJ1081583.1"/>
    </source>
</evidence>
<feature type="region of interest" description="Disordered" evidence="1">
    <location>
        <begin position="691"/>
        <end position="761"/>
    </location>
</feature>
<feature type="compositionally biased region" description="Basic and acidic residues" evidence="1">
    <location>
        <begin position="588"/>
        <end position="597"/>
    </location>
</feature>
<feature type="compositionally biased region" description="Basic and acidic residues" evidence="1">
    <location>
        <begin position="171"/>
        <end position="184"/>
    </location>
</feature>
<name>A0AAV1H6U3_XYRNO</name>
<protein>
    <submittedName>
        <fullName evidence="2">Uncharacterized protein</fullName>
    </submittedName>
</protein>
<feature type="compositionally biased region" description="Basic and acidic residues" evidence="1">
    <location>
        <begin position="256"/>
        <end position="283"/>
    </location>
</feature>
<accession>A0AAV1H6U3</accession>
<feature type="region of interest" description="Disordered" evidence="1">
    <location>
        <begin position="562"/>
        <end position="679"/>
    </location>
</feature>
<keyword evidence="3" id="KW-1185">Reference proteome</keyword>
<feature type="compositionally biased region" description="Basic and acidic residues" evidence="1">
    <location>
        <begin position="655"/>
        <end position="665"/>
    </location>
</feature>
<feature type="compositionally biased region" description="Basic and acidic residues" evidence="1">
    <location>
        <begin position="427"/>
        <end position="437"/>
    </location>
</feature>
<evidence type="ECO:0000256" key="1">
    <source>
        <dbReference type="SAM" id="MobiDB-lite"/>
    </source>
</evidence>
<evidence type="ECO:0000313" key="3">
    <source>
        <dbReference type="Proteomes" id="UP001178508"/>
    </source>
</evidence>
<sequence length="795" mass="89301">MLASSLQVVQVFQEREEWMGLEEEVVMVERREVGCQSDSVEIRDAGVQVDLLTQQLLGMTWRCVAVRPGEPGGGALLQHCSTCGTRAQTLPNILLPLWGPADTTDHQQAATLPSMPLCEPLALLPPADATAAPPPGLIAPLSPRLAEEEEEEEEDEASSKAEISGHTPSKVTEEKRRRGERRCQQSEGGAEQGQSKPSSPAHRQRRRRKRNWEKMNQSESRRRIKVKTQRPRRRRNIQTGCFSSARGGDTTEAEGAEEKAVLEEEKMDDRRRSQRLEKKEVMEKRRRRRRKEETEGGTPVKMKSEFTERPRRKAVGPPIRYLLEYEGWSQGVSKGRGAEEAEEEEPRERSNRRRKRGGGNLLHQLHLSNHRAGGRRRGATVRHWTRRKRRVQKNARRWVILSTMKRSGRRRSLENNKLTMRLKGRSRKEEEHEKERGGGVLLQRPRRTMVGPPIRYLLESEVQSRGRDAEGVPKPQRRTEAGGGASDDSESTAQTGPTNPDGPKRKRGRPKMVRGGGASGMTDAEKKKKTDLPQRLRRTMVGPPIRYLLESERWSHGNVAVKAEGSDWELKPQKKSDIGGGALVDAAMIDRSEDTESKGTQTGKTESTNEDGAHGRPEKTAGGQTGEGQRRRRRRSGEEVREGGGGEKRRRREAGRKVDEDKKEPPPPQRPKRTMVGPPIRYLLESEELSLSREATNQGSRCVNKPQRKNEGEGGALDDTVMIDRSENTDYEKGRPKKVRGDSEAGGGASGMIDRSKAAERQTDSYLQTALTYFDPQNGQVTVLAPCCVRLQLLP</sequence>
<feature type="region of interest" description="Disordered" evidence="1">
    <location>
        <begin position="333"/>
        <end position="359"/>
    </location>
</feature>
<dbReference type="AlphaFoldDB" id="A0AAV1H6U3"/>
<dbReference type="Proteomes" id="UP001178508">
    <property type="component" value="Chromosome 20"/>
</dbReference>
<feature type="compositionally biased region" description="Low complexity" evidence="1">
    <location>
        <begin position="185"/>
        <end position="195"/>
    </location>
</feature>
<dbReference type="EMBL" id="OY660883">
    <property type="protein sequence ID" value="CAJ1081583.1"/>
    <property type="molecule type" value="Genomic_DNA"/>
</dbReference>
<feature type="region of interest" description="Disordered" evidence="1">
    <location>
        <begin position="126"/>
        <end position="312"/>
    </location>
</feature>
<proteinExistence type="predicted"/>
<feature type="compositionally biased region" description="Basic and acidic residues" evidence="1">
    <location>
        <begin position="523"/>
        <end position="534"/>
    </location>
</feature>
<gene>
    <name evidence="2" type="ORF">XNOV1_A043454</name>
</gene>
<feature type="compositionally biased region" description="Basic and acidic residues" evidence="1">
    <location>
        <begin position="564"/>
        <end position="577"/>
    </location>
</feature>
<feature type="region of interest" description="Disordered" evidence="1">
    <location>
        <begin position="370"/>
        <end position="389"/>
    </location>
</feature>
<feature type="compositionally biased region" description="Basic residues" evidence="1">
    <location>
        <begin position="222"/>
        <end position="236"/>
    </location>
</feature>
<feature type="compositionally biased region" description="Basic and acidic residues" evidence="1">
    <location>
        <begin position="636"/>
        <end position="647"/>
    </location>
</feature>
<feature type="compositionally biased region" description="Basic residues" evidence="1">
    <location>
        <begin position="202"/>
        <end position="211"/>
    </location>
</feature>
<feature type="region of interest" description="Disordered" evidence="1">
    <location>
        <begin position="409"/>
        <end position="541"/>
    </location>
</feature>
<organism evidence="2 3">
    <name type="scientific">Xyrichtys novacula</name>
    <name type="common">Pearly razorfish</name>
    <name type="synonym">Hemipteronotus novacula</name>
    <dbReference type="NCBI Taxonomy" id="13765"/>
    <lineage>
        <taxon>Eukaryota</taxon>
        <taxon>Metazoa</taxon>
        <taxon>Chordata</taxon>
        <taxon>Craniata</taxon>
        <taxon>Vertebrata</taxon>
        <taxon>Euteleostomi</taxon>
        <taxon>Actinopterygii</taxon>
        <taxon>Neopterygii</taxon>
        <taxon>Teleostei</taxon>
        <taxon>Neoteleostei</taxon>
        <taxon>Acanthomorphata</taxon>
        <taxon>Eupercaria</taxon>
        <taxon>Labriformes</taxon>
        <taxon>Labridae</taxon>
        <taxon>Xyrichtys</taxon>
    </lineage>
</organism>
<feature type="compositionally biased region" description="Basic and acidic residues" evidence="1">
    <location>
        <begin position="462"/>
        <end position="471"/>
    </location>
</feature>
<reference evidence="2" key="1">
    <citation type="submission" date="2023-08" db="EMBL/GenBank/DDBJ databases">
        <authorList>
            <person name="Alioto T."/>
            <person name="Alioto T."/>
            <person name="Gomez Garrido J."/>
        </authorList>
    </citation>
    <scope>NUCLEOTIDE SEQUENCE</scope>
</reference>